<protein>
    <submittedName>
        <fullName evidence="1">Uncharacterized protein</fullName>
    </submittedName>
</protein>
<comment type="caution">
    <text evidence="1">The sequence shown here is derived from an EMBL/GenBank/DDBJ whole genome shotgun (WGS) entry which is preliminary data.</text>
</comment>
<dbReference type="PATRIC" id="fig|1423750.3.peg.1225"/>
<dbReference type="RefSeq" id="WP_169790215.1">
    <property type="nucleotide sequence ID" value="NZ_AZGB01000017.1"/>
</dbReference>
<dbReference type="EMBL" id="AZGB01000017">
    <property type="protein sequence ID" value="KRM05864.1"/>
    <property type="molecule type" value="Genomic_DNA"/>
</dbReference>
<dbReference type="AlphaFoldDB" id="A0A0R1VJF1"/>
<organism evidence="1 2">
    <name type="scientific">Liquorilactobacillus ghanensis DSM 18630</name>
    <dbReference type="NCBI Taxonomy" id="1423750"/>
    <lineage>
        <taxon>Bacteria</taxon>
        <taxon>Bacillati</taxon>
        <taxon>Bacillota</taxon>
        <taxon>Bacilli</taxon>
        <taxon>Lactobacillales</taxon>
        <taxon>Lactobacillaceae</taxon>
        <taxon>Liquorilactobacillus</taxon>
    </lineage>
</organism>
<dbReference type="Proteomes" id="UP000051451">
    <property type="component" value="Unassembled WGS sequence"/>
</dbReference>
<gene>
    <name evidence="1" type="ORF">FC89_GL001197</name>
</gene>
<dbReference type="GeneID" id="98320197"/>
<sequence>MTSKPDVVQIKMDKSFNPQASSPTKAFQVSVDDNKTVIVYNRIQGYILDSLIKAVFK</sequence>
<evidence type="ECO:0000313" key="1">
    <source>
        <dbReference type="EMBL" id="KRM05864.1"/>
    </source>
</evidence>
<proteinExistence type="predicted"/>
<name>A0A0R1VJF1_9LACO</name>
<reference evidence="1 2" key="1">
    <citation type="journal article" date="2015" name="Genome Announc.">
        <title>Expanding the biotechnology potential of lactobacilli through comparative genomics of 213 strains and associated genera.</title>
        <authorList>
            <person name="Sun Z."/>
            <person name="Harris H.M."/>
            <person name="McCann A."/>
            <person name="Guo C."/>
            <person name="Argimon S."/>
            <person name="Zhang W."/>
            <person name="Yang X."/>
            <person name="Jeffery I.B."/>
            <person name="Cooney J.C."/>
            <person name="Kagawa T.F."/>
            <person name="Liu W."/>
            <person name="Song Y."/>
            <person name="Salvetti E."/>
            <person name="Wrobel A."/>
            <person name="Rasinkangas P."/>
            <person name="Parkhill J."/>
            <person name="Rea M.C."/>
            <person name="O'Sullivan O."/>
            <person name="Ritari J."/>
            <person name="Douillard F.P."/>
            <person name="Paul Ross R."/>
            <person name="Yang R."/>
            <person name="Briner A.E."/>
            <person name="Felis G.E."/>
            <person name="de Vos W.M."/>
            <person name="Barrangou R."/>
            <person name="Klaenhammer T.R."/>
            <person name="Caufield P.W."/>
            <person name="Cui Y."/>
            <person name="Zhang H."/>
            <person name="O'Toole P.W."/>
        </authorList>
    </citation>
    <scope>NUCLEOTIDE SEQUENCE [LARGE SCALE GENOMIC DNA]</scope>
    <source>
        <strain evidence="1 2">DSM 18630</strain>
    </source>
</reference>
<evidence type="ECO:0000313" key="2">
    <source>
        <dbReference type="Proteomes" id="UP000051451"/>
    </source>
</evidence>
<keyword evidence="2" id="KW-1185">Reference proteome</keyword>
<accession>A0A0R1VJF1</accession>